<feature type="region of interest" description="Disordered" evidence="1">
    <location>
        <begin position="44"/>
        <end position="77"/>
    </location>
</feature>
<gene>
    <name evidence="2" type="ORF">L332_03370</name>
</gene>
<reference evidence="2 3" key="1">
    <citation type="journal article" date="2013" name="Genome Announc.">
        <title>First draft genome sequence from a member of the genus agrococcus, isolated from modern microbialites.</title>
        <authorList>
            <person name="White R.A.III."/>
            <person name="Grassa C.J."/>
            <person name="Suttle C.A."/>
        </authorList>
    </citation>
    <scope>NUCLEOTIDE SEQUENCE [LARGE SCALE GENOMIC DNA]</scope>
    <source>
        <strain evidence="2 3">RW1</strain>
    </source>
</reference>
<proteinExistence type="predicted"/>
<evidence type="ECO:0000313" key="2">
    <source>
        <dbReference type="EMBL" id="ERG63495.1"/>
    </source>
</evidence>
<organism evidence="2 3">
    <name type="scientific">Agrococcus pavilionensis RW1</name>
    <dbReference type="NCBI Taxonomy" id="1330458"/>
    <lineage>
        <taxon>Bacteria</taxon>
        <taxon>Bacillati</taxon>
        <taxon>Actinomycetota</taxon>
        <taxon>Actinomycetes</taxon>
        <taxon>Micrococcales</taxon>
        <taxon>Microbacteriaceae</taxon>
        <taxon>Agrococcus</taxon>
    </lineage>
</organism>
<feature type="compositionally biased region" description="Basic residues" evidence="1">
    <location>
        <begin position="55"/>
        <end position="77"/>
    </location>
</feature>
<dbReference type="AlphaFoldDB" id="U1MS52"/>
<protein>
    <submittedName>
        <fullName evidence="2">Uncharacterized protein</fullName>
    </submittedName>
</protein>
<dbReference type="Proteomes" id="UP000016462">
    <property type="component" value="Unassembled WGS sequence"/>
</dbReference>
<keyword evidence="3" id="KW-1185">Reference proteome</keyword>
<evidence type="ECO:0000313" key="3">
    <source>
        <dbReference type="Proteomes" id="UP000016462"/>
    </source>
</evidence>
<sequence>MERKVTPPMSYLERGAMSRSLAWAIGVLAARRGSFSASPVRVAREPLSPAEAAAKARRRAANKRARRQRHVNQRRSR</sequence>
<accession>U1MS52</accession>
<name>U1MS52_9MICO</name>
<dbReference type="EMBL" id="ASHR01000031">
    <property type="protein sequence ID" value="ERG63495.1"/>
    <property type="molecule type" value="Genomic_DNA"/>
</dbReference>
<comment type="caution">
    <text evidence="2">The sequence shown here is derived from an EMBL/GenBank/DDBJ whole genome shotgun (WGS) entry which is preliminary data.</text>
</comment>
<evidence type="ECO:0000256" key="1">
    <source>
        <dbReference type="SAM" id="MobiDB-lite"/>
    </source>
</evidence>